<protein>
    <submittedName>
        <fullName evidence="3">Uncharacterized protein</fullName>
    </submittedName>
</protein>
<feature type="region of interest" description="Disordered" evidence="1">
    <location>
        <begin position="170"/>
        <end position="268"/>
    </location>
</feature>
<feature type="transmembrane region" description="Helical" evidence="2">
    <location>
        <begin position="41"/>
        <end position="63"/>
    </location>
</feature>
<feature type="compositionally biased region" description="Low complexity" evidence="1">
    <location>
        <begin position="232"/>
        <end position="268"/>
    </location>
</feature>
<dbReference type="EMBL" id="PDJK01000002">
    <property type="protein sequence ID" value="PFG48940.1"/>
    <property type="molecule type" value="Genomic_DNA"/>
</dbReference>
<feature type="transmembrane region" description="Helical" evidence="2">
    <location>
        <begin position="142"/>
        <end position="163"/>
    </location>
</feature>
<reference evidence="3 4" key="1">
    <citation type="submission" date="2017-10" db="EMBL/GenBank/DDBJ databases">
        <title>Sequencing the genomes of 1000 actinobacteria strains.</title>
        <authorList>
            <person name="Klenk H.-P."/>
        </authorList>
    </citation>
    <scope>NUCLEOTIDE SEQUENCE [LARGE SCALE GENOMIC DNA]</scope>
    <source>
        <strain evidence="3 4">DSM 46092</strain>
    </source>
</reference>
<dbReference type="RefSeq" id="WP_245914915.1">
    <property type="nucleotide sequence ID" value="NZ_JBIAKZ010000001.1"/>
</dbReference>
<evidence type="ECO:0000313" key="3">
    <source>
        <dbReference type="EMBL" id="PFG48940.1"/>
    </source>
</evidence>
<evidence type="ECO:0000256" key="1">
    <source>
        <dbReference type="SAM" id="MobiDB-lite"/>
    </source>
</evidence>
<evidence type="ECO:0000256" key="2">
    <source>
        <dbReference type="SAM" id="Phobius"/>
    </source>
</evidence>
<keyword evidence="2" id="KW-0812">Transmembrane</keyword>
<keyword evidence="2" id="KW-1133">Transmembrane helix</keyword>
<keyword evidence="2" id="KW-0472">Membrane</keyword>
<sequence>MGEEQKTAPEQAEKKGLRPASVAAAALAAVTAALLGSKLGVAGTVLGAGLASVITSVGGELYLRSLHRTRDAAMKARDKLATAGRSRDGLDAVGNPAEAPTMVLSTDPSELPTVRISQLRPNDLAEPDDGGGFVDRLRKLRWPLVIGTSAAAFVGALVVLFTVDWGTGGAANTGLYPRQNTSQQETTHENKPTQSQNAPATNTPSNTPTTKPATPTTSSSTSTSQTEQQGAPSTTDSSPPPTTQKQQQTQTQTQTQQPKQPQQSNPGN</sequence>
<proteinExistence type="predicted"/>
<dbReference type="Proteomes" id="UP000243542">
    <property type="component" value="Unassembled WGS sequence"/>
</dbReference>
<keyword evidence="4" id="KW-1185">Reference proteome</keyword>
<dbReference type="AlphaFoldDB" id="A0A2A9FEL1"/>
<feature type="compositionally biased region" description="Low complexity" evidence="1">
    <location>
        <begin position="197"/>
        <end position="224"/>
    </location>
</feature>
<name>A0A2A9FEL1_9PSEU</name>
<comment type="caution">
    <text evidence="3">The sequence shown here is derived from an EMBL/GenBank/DDBJ whole genome shotgun (WGS) entry which is preliminary data.</text>
</comment>
<gene>
    <name evidence="3" type="ORF">ATK36_4058</name>
</gene>
<feature type="transmembrane region" description="Helical" evidence="2">
    <location>
        <begin position="16"/>
        <end position="35"/>
    </location>
</feature>
<feature type="region of interest" description="Disordered" evidence="1">
    <location>
        <begin position="85"/>
        <end position="106"/>
    </location>
</feature>
<accession>A0A2A9FEL1</accession>
<organism evidence="3 4">
    <name type="scientific">Amycolatopsis sulphurea</name>
    <dbReference type="NCBI Taxonomy" id="76022"/>
    <lineage>
        <taxon>Bacteria</taxon>
        <taxon>Bacillati</taxon>
        <taxon>Actinomycetota</taxon>
        <taxon>Actinomycetes</taxon>
        <taxon>Pseudonocardiales</taxon>
        <taxon>Pseudonocardiaceae</taxon>
        <taxon>Amycolatopsis</taxon>
    </lineage>
</organism>
<evidence type="ECO:0000313" key="4">
    <source>
        <dbReference type="Proteomes" id="UP000243542"/>
    </source>
</evidence>